<feature type="non-terminal residue" evidence="2">
    <location>
        <position position="682"/>
    </location>
</feature>
<feature type="compositionally biased region" description="Acidic residues" evidence="1">
    <location>
        <begin position="262"/>
        <end position="277"/>
    </location>
</feature>
<feature type="region of interest" description="Disordered" evidence="1">
    <location>
        <begin position="512"/>
        <end position="548"/>
    </location>
</feature>
<sequence>MHVPSTDAARAMAHTVLNVHLHRRYDDLVLLASQPLRLRLQQVTTIGNDSSASKLKELLLLWSDEQTLSSSSAPASSFNGTLPSQARIEEQMLAQWSPSSALDLKTVPVYYHQQQNALALIPLGRLNALELWGIVLAAEQQLSAGNSRGHQQSALNALGVTTATITTFTSTPTSTMDWKYHRLAVIPETDLVSEQSLWGNQDSLFTSPQHLDQQKQEQEKECQQSYQHRSTLLPMQTTPLVPHQQQPYSLGNPTTAMRRDDENEDNDEDDDYWGQYGDVDDLPTEESELINTNSYSAALSSQDFKPATAATTTAEVEVLEDDEDDEYWGKYGDIEDEDVPQPAQQAQEPGLELDESHGHPSTDTLSLRSPDFASGEGLAAVSLSARGAEPRILACLDDTMQHHSKHFLYQQQQQQHQHLGDVSMPLIAPMAAMPSSHVDATTLTMLLEQLVAQDEDLKAQDGEDGVTDDNDQSELMAVEEEDEIQEDTGRYTQGHSGVSMSFLAERVLQSGSEDNTGLQPTSSSSSSLWGSSAGSRSRSQSLSTSISSTSHATTAVISTVATATTTAVTAIKTGVVAQAYDNNNHNINEDHTYSPVASSPLSTISCTDSAFHEYNAKDTASANSMTACMITTAITTTAETGTSTMPNETVRQTLQAAVRKASVSGMSKTDLLEMLSLIYEDT</sequence>
<proteinExistence type="predicted"/>
<organism evidence="2 3">
    <name type="scientific">Dissophora globulifera</name>
    <dbReference type="NCBI Taxonomy" id="979702"/>
    <lineage>
        <taxon>Eukaryota</taxon>
        <taxon>Fungi</taxon>
        <taxon>Fungi incertae sedis</taxon>
        <taxon>Mucoromycota</taxon>
        <taxon>Mortierellomycotina</taxon>
        <taxon>Mortierellomycetes</taxon>
        <taxon>Mortierellales</taxon>
        <taxon>Mortierellaceae</taxon>
        <taxon>Dissophora</taxon>
    </lineage>
</organism>
<accession>A0A9P6RKG6</accession>
<evidence type="ECO:0000313" key="2">
    <source>
        <dbReference type="EMBL" id="KAG0320649.1"/>
    </source>
</evidence>
<keyword evidence="3" id="KW-1185">Reference proteome</keyword>
<evidence type="ECO:0000256" key="1">
    <source>
        <dbReference type="SAM" id="MobiDB-lite"/>
    </source>
</evidence>
<protein>
    <submittedName>
        <fullName evidence="2">Uncharacterized protein</fullName>
    </submittedName>
</protein>
<dbReference type="Proteomes" id="UP000738325">
    <property type="component" value="Unassembled WGS sequence"/>
</dbReference>
<gene>
    <name evidence="2" type="ORF">BGZ99_004395</name>
</gene>
<feature type="region of interest" description="Disordered" evidence="1">
    <location>
        <begin position="203"/>
        <end position="227"/>
    </location>
</feature>
<feature type="region of interest" description="Disordered" evidence="1">
    <location>
        <begin position="239"/>
        <end position="277"/>
    </location>
</feature>
<comment type="caution">
    <text evidence="2">The sequence shown here is derived from an EMBL/GenBank/DDBJ whole genome shotgun (WGS) entry which is preliminary data.</text>
</comment>
<reference evidence="2" key="1">
    <citation type="journal article" date="2020" name="Fungal Divers.">
        <title>Resolving the Mortierellaceae phylogeny through synthesis of multi-gene phylogenetics and phylogenomics.</title>
        <authorList>
            <person name="Vandepol N."/>
            <person name="Liber J."/>
            <person name="Desiro A."/>
            <person name="Na H."/>
            <person name="Kennedy M."/>
            <person name="Barry K."/>
            <person name="Grigoriev I.V."/>
            <person name="Miller A.N."/>
            <person name="O'Donnell K."/>
            <person name="Stajich J.E."/>
            <person name="Bonito G."/>
        </authorList>
    </citation>
    <scope>NUCLEOTIDE SEQUENCE</scope>
    <source>
        <strain evidence="2">REB-010B</strain>
    </source>
</reference>
<name>A0A9P6RKG6_9FUNG</name>
<feature type="region of interest" description="Disordered" evidence="1">
    <location>
        <begin position="333"/>
        <end position="371"/>
    </location>
</feature>
<evidence type="ECO:0000313" key="3">
    <source>
        <dbReference type="Proteomes" id="UP000738325"/>
    </source>
</evidence>
<feature type="compositionally biased region" description="Low complexity" evidence="1">
    <location>
        <begin position="521"/>
        <end position="548"/>
    </location>
</feature>
<dbReference type="AlphaFoldDB" id="A0A9P6RKG6"/>
<feature type="compositionally biased region" description="Basic and acidic residues" evidence="1">
    <location>
        <begin position="212"/>
        <end position="222"/>
    </location>
</feature>
<feature type="compositionally biased region" description="Polar residues" evidence="1">
    <location>
        <begin position="239"/>
        <end position="255"/>
    </location>
</feature>
<dbReference type="EMBL" id="JAAAIP010000274">
    <property type="protein sequence ID" value="KAG0320649.1"/>
    <property type="molecule type" value="Genomic_DNA"/>
</dbReference>
<dbReference type="OrthoDB" id="2409801at2759"/>